<proteinExistence type="predicted"/>
<feature type="non-terminal residue" evidence="2">
    <location>
        <position position="1"/>
    </location>
</feature>
<keyword evidence="3" id="KW-1185">Reference proteome</keyword>
<evidence type="ECO:0000313" key="3">
    <source>
        <dbReference type="Proteomes" id="UP000265520"/>
    </source>
</evidence>
<evidence type="ECO:0000256" key="1">
    <source>
        <dbReference type="SAM" id="MobiDB-lite"/>
    </source>
</evidence>
<accession>A0A392ST18</accession>
<dbReference type="AlphaFoldDB" id="A0A392ST18"/>
<protein>
    <submittedName>
        <fullName evidence="2">Uncharacterized protein</fullName>
    </submittedName>
</protein>
<feature type="region of interest" description="Disordered" evidence="1">
    <location>
        <begin position="1"/>
        <end position="20"/>
    </location>
</feature>
<comment type="caution">
    <text evidence="2">The sequence shown here is derived from an EMBL/GenBank/DDBJ whole genome shotgun (WGS) entry which is preliminary data.</text>
</comment>
<organism evidence="2 3">
    <name type="scientific">Trifolium medium</name>
    <dbReference type="NCBI Taxonomy" id="97028"/>
    <lineage>
        <taxon>Eukaryota</taxon>
        <taxon>Viridiplantae</taxon>
        <taxon>Streptophyta</taxon>
        <taxon>Embryophyta</taxon>
        <taxon>Tracheophyta</taxon>
        <taxon>Spermatophyta</taxon>
        <taxon>Magnoliopsida</taxon>
        <taxon>eudicotyledons</taxon>
        <taxon>Gunneridae</taxon>
        <taxon>Pentapetalae</taxon>
        <taxon>rosids</taxon>
        <taxon>fabids</taxon>
        <taxon>Fabales</taxon>
        <taxon>Fabaceae</taxon>
        <taxon>Papilionoideae</taxon>
        <taxon>50 kb inversion clade</taxon>
        <taxon>NPAAA clade</taxon>
        <taxon>Hologalegina</taxon>
        <taxon>IRL clade</taxon>
        <taxon>Trifolieae</taxon>
        <taxon>Trifolium</taxon>
    </lineage>
</organism>
<evidence type="ECO:0000313" key="2">
    <source>
        <dbReference type="EMBL" id="MCI51195.1"/>
    </source>
</evidence>
<sequence>QPGGQRRATGGRHGGAPAVAAVDGGFPATGMVIGGGAPVAGRHQPPFTI</sequence>
<dbReference type="EMBL" id="LXQA010428271">
    <property type="protein sequence ID" value="MCI51195.1"/>
    <property type="molecule type" value="Genomic_DNA"/>
</dbReference>
<reference evidence="2 3" key="1">
    <citation type="journal article" date="2018" name="Front. Plant Sci.">
        <title>Red Clover (Trifolium pratense) and Zigzag Clover (T. medium) - A Picture of Genomic Similarities and Differences.</title>
        <authorList>
            <person name="Dluhosova J."/>
            <person name="Istvanek J."/>
            <person name="Nedelnik J."/>
            <person name="Repkova J."/>
        </authorList>
    </citation>
    <scope>NUCLEOTIDE SEQUENCE [LARGE SCALE GENOMIC DNA]</scope>
    <source>
        <strain evidence="3">cv. 10/8</strain>
        <tissue evidence="2">Leaf</tissue>
    </source>
</reference>
<name>A0A392ST18_9FABA</name>
<dbReference type="Proteomes" id="UP000265520">
    <property type="component" value="Unassembled WGS sequence"/>
</dbReference>